<dbReference type="EMBL" id="CP041637">
    <property type="protein sequence ID" value="QDO94693.1"/>
    <property type="molecule type" value="Genomic_DNA"/>
</dbReference>
<dbReference type="Proteomes" id="UP000319209">
    <property type="component" value="Chromosome"/>
</dbReference>
<name>A0A516GT48_9FLAO</name>
<dbReference type="RefSeq" id="WP_143381569.1">
    <property type="nucleotide sequence ID" value="NZ_CP041637.1"/>
</dbReference>
<dbReference type="SUPFAM" id="SSF55961">
    <property type="entry name" value="Bet v1-like"/>
    <property type="match status" value="1"/>
</dbReference>
<sequence>MGVYQFKRQQSFKQPIETLWDFISNPKNLKTITPDYMGFDIVTEDLPNLMYEGMIIHYKVSPVLGIKTTWVTEITHVKDTHYFVDEQRVGPYKIWHHQHFLEATREGTLMKDIVTYQPPFSILGDIANSIMIEKKLIEIFEYRTTVLNQLFGN</sequence>
<dbReference type="Gene3D" id="3.30.530.20">
    <property type="match status" value="1"/>
</dbReference>
<dbReference type="KEGG" id="fop:FNB79_12220"/>
<proteinExistence type="predicted"/>
<dbReference type="AlphaFoldDB" id="A0A516GT48"/>
<keyword evidence="2" id="KW-1185">Reference proteome</keyword>
<dbReference type="OrthoDB" id="9793552at2"/>
<evidence type="ECO:0000313" key="1">
    <source>
        <dbReference type="EMBL" id="QDO94693.1"/>
    </source>
</evidence>
<dbReference type="CDD" id="cd07820">
    <property type="entry name" value="SRPBCC_3"/>
    <property type="match status" value="1"/>
</dbReference>
<accession>A0A516GT48</accession>
<evidence type="ECO:0000313" key="2">
    <source>
        <dbReference type="Proteomes" id="UP000319209"/>
    </source>
</evidence>
<reference evidence="1 2" key="1">
    <citation type="submission" date="2019-07" db="EMBL/GenBank/DDBJ databases">
        <title>Genome sequencing for Formosa sp. PS13.</title>
        <authorList>
            <person name="Park S.-J."/>
        </authorList>
    </citation>
    <scope>NUCLEOTIDE SEQUENCE [LARGE SCALE GENOMIC DNA]</scope>
    <source>
        <strain evidence="1 2">PS13</strain>
    </source>
</reference>
<protein>
    <submittedName>
        <fullName evidence="1">SRPBCC family protein</fullName>
    </submittedName>
</protein>
<gene>
    <name evidence="1" type="ORF">FNB79_12220</name>
</gene>
<dbReference type="InterPro" id="IPR023393">
    <property type="entry name" value="START-like_dom_sf"/>
</dbReference>
<organism evidence="1 2">
    <name type="scientific">Formosa sediminum</name>
    <dbReference type="NCBI Taxonomy" id="2594004"/>
    <lineage>
        <taxon>Bacteria</taxon>
        <taxon>Pseudomonadati</taxon>
        <taxon>Bacteroidota</taxon>
        <taxon>Flavobacteriia</taxon>
        <taxon>Flavobacteriales</taxon>
        <taxon>Flavobacteriaceae</taxon>
        <taxon>Formosa</taxon>
    </lineage>
</organism>